<accession>A0ACC1CSG2</accession>
<name>A0ACC1CSG2_9NEOP</name>
<comment type="caution">
    <text evidence="1">The sequence shown here is derived from an EMBL/GenBank/DDBJ whole genome shotgun (WGS) entry which is preliminary data.</text>
</comment>
<reference evidence="1 2" key="1">
    <citation type="journal article" date="2021" name="Front. Genet.">
        <title>Chromosome-Level Genome Assembly Reveals Significant Gene Expansion in the Toll and IMD Signaling Pathways of Dendrolimus kikuchii.</title>
        <authorList>
            <person name="Zhou J."/>
            <person name="Wu P."/>
            <person name="Xiong Z."/>
            <person name="Liu N."/>
            <person name="Zhao N."/>
            <person name="Ji M."/>
            <person name="Qiu Y."/>
            <person name="Yang B."/>
        </authorList>
    </citation>
    <scope>NUCLEOTIDE SEQUENCE [LARGE SCALE GENOMIC DNA]</scope>
    <source>
        <strain evidence="1">Ann1</strain>
    </source>
</reference>
<dbReference type="EMBL" id="CM034403">
    <property type="protein sequence ID" value="KAJ0174555.1"/>
    <property type="molecule type" value="Genomic_DNA"/>
</dbReference>
<evidence type="ECO:0000313" key="2">
    <source>
        <dbReference type="Proteomes" id="UP000824533"/>
    </source>
</evidence>
<proteinExistence type="predicted"/>
<sequence>MAQRMWFLVEWIDERNVFPTYGIVNVDTPTYDEADMNPGKEILIQIKHGNPRRAQILRVSENKSYLEEHRNLLERQDQKVKNVLQMCMRTIKEMKSDPVYVERENVPQHSSNQAGLPRIINARTIESPYESDSEVNNYNQSFSKASNVDNILVKAPSHNRSLSKNVYKNVTQNYASFKGWPMKSSTPLPRKCVQDKYKLFLDQATQTDVVLLQPPLAKIEEMETILKNVYLRFESLVTQLNLNQELTSFCVSDTDQNNGNHIYKAQPIDESWASSHIKESQPIEKREDVVTKEEIETFIAEPVNSSLAPLEKKEVVASNSRVRRMSAQTTNNIEGATSIDADMVPIGNGNAMVPARLLKEIDWNSHTSATRQLLQAIFSRRVLATHSLTGKQSPAFKNKPPKKILDPKLVDDIVMTVSAECGVPKNLVRNAITIKCTDEAKLYRNRQSYRRARLQNHQNEENVPLLTQSSDESSVVTN</sequence>
<gene>
    <name evidence="1" type="ORF">K1T71_009663</name>
</gene>
<keyword evidence="2" id="KW-1185">Reference proteome</keyword>
<dbReference type="Proteomes" id="UP000824533">
    <property type="component" value="Linkage Group LG17"/>
</dbReference>
<evidence type="ECO:0000313" key="1">
    <source>
        <dbReference type="EMBL" id="KAJ0174555.1"/>
    </source>
</evidence>
<protein>
    <submittedName>
        <fullName evidence="1">Uncharacterized protein</fullName>
    </submittedName>
</protein>
<organism evidence="1 2">
    <name type="scientific">Dendrolimus kikuchii</name>
    <dbReference type="NCBI Taxonomy" id="765133"/>
    <lineage>
        <taxon>Eukaryota</taxon>
        <taxon>Metazoa</taxon>
        <taxon>Ecdysozoa</taxon>
        <taxon>Arthropoda</taxon>
        <taxon>Hexapoda</taxon>
        <taxon>Insecta</taxon>
        <taxon>Pterygota</taxon>
        <taxon>Neoptera</taxon>
        <taxon>Endopterygota</taxon>
        <taxon>Lepidoptera</taxon>
        <taxon>Glossata</taxon>
        <taxon>Ditrysia</taxon>
        <taxon>Bombycoidea</taxon>
        <taxon>Lasiocampidae</taxon>
        <taxon>Dendrolimus</taxon>
    </lineage>
</organism>